<dbReference type="STRING" id="914237.A0A1E1JXD8"/>
<evidence type="ECO:0000313" key="2">
    <source>
        <dbReference type="Proteomes" id="UP000178129"/>
    </source>
</evidence>
<sequence>MITTQFKVLGSLTHVLINKRTNKFENKSDRVYIPEKRAIISSKNVLIKEDLTLKDKVISKEELESFKETLNNCETSNRSNRVISSPIDTPKSDLFRAENSEKIDSKIANNLLNEEKVIEDIEVDLFNNIAEETPIIEIPKRALAIQNNKRLIQEQKEAYSVYKIKELESEYYEFKARFVAKVFKQLYALISPDISTIKSLIEELKHFFKLKDLGLIKDYLGIEINYNRDQGYMKLYQASYIEKFQQVIGCLLFLTLATRPDITYAIIKLARFSSNPSDTYILAAKNVLRYLRGSIKLGLVYINSSSKYVSGYCDSDYAGDIGTAKSTSGYSFYIGSCLFSWKSKLQSIIAQSTTEAEYIAINSAVKEAIYIRQLLTELGYYFQERFPVFTDNNSALLLSKNPQFHERTKHIAMKYHFIRDLINQDTIDLIYISTLKQKADGFTKALDRPKFKEFIKHLELAY</sequence>
<organism evidence="1 2">
    <name type="scientific">Rhynchosporium graminicola</name>
    <dbReference type="NCBI Taxonomy" id="2792576"/>
    <lineage>
        <taxon>Eukaryota</taxon>
        <taxon>Fungi</taxon>
        <taxon>Dikarya</taxon>
        <taxon>Ascomycota</taxon>
        <taxon>Pezizomycotina</taxon>
        <taxon>Leotiomycetes</taxon>
        <taxon>Helotiales</taxon>
        <taxon>Ploettnerulaceae</taxon>
        <taxon>Rhynchosporium</taxon>
    </lineage>
</organism>
<accession>A0A1E1JXD8</accession>
<evidence type="ECO:0000313" key="1">
    <source>
        <dbReference type="EMBL" id="CZS90381.1"/>
    </source>
</evidence>
<dbReference type="EMBL" id="FJUW01000004">
    <property type="protein sequence ID" value="CZS90381.1"/>
    <property type="molecule type" value="Genomic_DNA"/>
</dbReference>
<dbReference type="Proteomes" id="UP000178129">
    <property type="component" value="Unassembled WGS sequence"/>
</dbReference>
<comment type="caution">
    <text evidence="1">The sequence shown here is derived from an EMBL/GenBank/DDBJ whole genome shotgun (WGS) entry which is preliminary data.</text>
</comment>
<dbReference type="PANTHER" id="PTHR11439:SF483">
    <property type="entry name" value="PEPTIDE SYNTHASE GLIP-LIKE, PUTATIVE (AFU_ORTHOLOGUE AFUA_3G12920)-RELATED"/>
    <property type="match status" value="1"/>
</dbReference>
<dbReference type="InParanoid" id="A0A1E1JXD8"/>
<dbReference type="PANTHER" id="PTHR11439">
    <property type="entry name" value="GAG-POL-RELATED RETROTRANSPOSON"/>
    <property type="match status" value="1"/>
</dbReference>
<name>A0A1E1JXD8_9HELO</name>
<evidence type="ECO:0008006" key="3">
    <source>
        <dbReference type="Google" id="ProtNLM"/>
    </source>
</evidence>
<protein>
    <recommendedName>
        <fullName evidence="3">Reverse transcriptase Ty1/copia-type domain-containing protein</fullName>
    </recommendedName>
</protein>
<dbReference type="SUPFAM" id="SSF56672">
    <property type="entry name" value="DNA/RNA polymerases"/>
    <property type="match status" value="1"/>
</dbReference>
<reference evidence="2" key="1">
    <citation type="submission" date="2016-03" db="EMBL/GenBank/DDBJ databases">
        <authorList>
            <person name="Ploux O."/>
        </authorList>
    </citation>
    <scope>NUCLEOTIDE SEQUENCE [LARGE SCALE GENOMIC DNA]</scope>
    <source>
        <strain evidence="2">UK7</strain>
    </source>
</reference>
<dbReference type="CDD" id="cd09272">
    <property type="entry name" value="RNase_HI_RT_Ty1"/>
    <property type="match status" value="1"/>
</dbReference>
<keyword evidence="2" id="KW-1185">Reference proteome</keyword>
<gene>
    <name evidence="1" type="ORF">RCO7_14004</name>
</gene>
<dbReference type="InterPro" id="IPR043502">
    <property type="entry name" value="DNA/RNA_pol_sf"/>
</dbReference>
<dbReference type="AlphaFoldDB" id="A0A1E1JXD8"/>
<proteinExistence type="predicted"/>